<dbReference type="PROSITE" id="PS50097">
    <property type="entry name" value="BTB"/>
    <property type="match status" value="1"/>
</dbReference>
<dbReference type="Gene3D" id="2.120.10.80">
    <property type="entry name" value="Kelch-type beta propeller"/>
    <property type="match status" value="2"/>
</dbReference>
<sequence>MIPNGYLIFEDESFLDSTVAKMNALRKSGQFCDVRLQVCGHELMAHRAVLACCSPYLFEIFNSDNEPHGVSHVTFEDLDPEAVEILLNYAYTAQLKADKELVKEVYSAAKRFKMERVKQICGDYLLSKMDSQNAISFRNFASSMGDARVLAKVDAFIQDHLLEVSEQEDFLKLPRLKLEVMLEDNLTLPSNGKLYSKVLNWVQRSLWENGDQLERLMEEVQTLYYSPDHKLVDGGLLIEAHNEVFGGEEDHLQFVQKKPVRESTQRQMSCSSSGSLSPSNQAANAPKQTARREWKYIASEKTTNNTYLCLAVLDSVLCVIFLHGRSSPQTSPSATPCLMKSLSFEAQPEELEEQPLSPMHYARCGLGTAALNGRLIAAGGYNREECLRTVECYDPKEDRWTFIAPMRTPRARFQMAVLMGQLYVIGGSNGHSDELSCGERYDPHADEWAQVPELRTNRCNAGRHQAAVCELDGFMYVIGGAESWNCLNTVERYNPENNTWTLVAPMNVARRGAGVTVHEGKLFVVGGFDGSHALRCVEVYDPMRNEWRMLGSMTSSRSNAGVAMLGETIYAVGGFDGNEFLNTVEVYNPETDEWNDCTKAPSPLSD</sequence>
<evidence type="ECO:0000256" key="2">
    <source>
        <dbReference type="ARBA" id="ARBA00022737"/>
    </source>
</evidence>
<dbReference type="InterPro" id="IPR006652">
    <property type="entry name" value="Kelch_1"/>
</dbReference>
<dbReference type="SUPFAM" id="SSF54695">
    <property type="entry name" value="POZ domain"/>
    <property type="match status" value="1"/>
</dbReference>
<evidence type="ECO:0000313" key="5">
    <source>
        <dbReference type="Ensembl" id="ENSSAUP00010032526.1"/>
    </source>
</evidence>
<reference evidence="5" key="3">
    <citation type="submission" date="2025-09" db="UniProtKB">
        <authorList>
            <consortium name="Ensembl"/>
        </authorList>
    </citation>
    <scope>IDENTIFICATION</scope>
</reference>
<dbReference type="PANTHER" id="PTHR45632">
    <property type="entry name" value="LD33804P"/>
    <property type="match status" value="1"/>
</dbReference>
<organism evidence="5 6">
    <name type="scientific">Sparus aurata</name>
    <name type="common">Gilthead sea bream</name>
    <dbReference type="NCBI Taxonomy" id="8175"/>
    <lineage>
        <taxon>Eukaryota</taxon>
        <taxon>Metazoa</taxon>
        <taxon>Chordata</taxon>
        <taxon>Craniata</taxon>
        <taxon>Vertebrata</taxon>
        <taxon>Euteleostomi</taxon>
        <taxon>Actinopterygii</taxon>
        <taxon>Neopterygii</taxon>
        <taxon>Teleostei</taxon>
        <taxon>Neoteleostei</taxon>
        <taxon>Acanthomorphata</taxon>
        <taxon>Eupercaria</taxon>
        <taxon>Spariformes</taxon>
        <taxon>Sparidae</taxon>
        <taxon>Sparus</taxon>
    </lineage>
</organism>
<dbReference type="Ensembl" id="ENSSAUT00010034249.1">
    <property type="protein sequence ID" value="ENSSAUP00010032526.1"/>
    <property type="gene ID" value="ENSSAUG00010013758.1"/>
</dbReference>
<dbReference type="CDD" id="cd18306">
    <property type="entry name" value="BTB_POZ_NS1BP"/>
    <property type="match status" value="1"/>
</dbReference>
<dbReference type="SUPFAM" id="SSF50965">
    <property type="entry name" value="Galactose oxidase, central domain"/>
    <property type="match status" value="1"/>
</dbReference>
<dbReference type="PIRSF" id="PIRSF037037">
    <property type="entry name" value="Kelch-like_protein_gigaxonin"/>
    <property type="match status" value="1"/>
</dbReference>
<evidence type="ECO:0000256" key="3">
    <source>
        <dbReference type="SAM" id="MobiDB-lite"/>
    </source>
</evidence>
<dbReference type="SMART" id="SM00225">
    <property type="entry name" value="BTB"/>
    <property type="match status" value="1"/>
</dbReference>
<keyword evidence="2" id="KW-0677">Repeat</keyword>
<reference evidence="5" key="1">
    <citation type="submission" date="2021-04" db="EMBL/GenBank/DDBJ databases">
        <authorList>
            <consortium name="Wellcome Sanger Institute Data Sharing"/>
        </authorList>
    </citation>
    <scope>NUCLEOTIDE SEQUENCE [LARGE SCALE GENOMIC DNA]</scope>
</reference>
<keyword evidence="1" id="KW-0880">Kelch repeat</keyword>
<dbReference type="Pfam" id="PF01344">
    <property type="entry name" value="Kelch_1"/>
    <property type="match status" value="1"/>
</dbReference>
<name>A0A671W7H2_SPAAU</name>
<dbReference type="InterPro" id="IPR011705">
    <property type="entry name" value="BACK"/>
</dbReference>
<accession>A0A671W7H2</accession>
<dbReference type="SMART" id="SM00612">
    <property type="entry name" value="Kelch"/>
    <property type="match status" value="5"/>
</dbReference>
<dbReference type="Gene3D" id="1.25.40.420">
    <property type="match status" value="1"/>
</dbReference>
<dbReference type="GeneTree" id="ENSGT00940000155635"/>
<reference evidence="5" key="2">
    <citation type="submission" date="2025-08" db="UniProtKB">
        <authorList>
            <consortium name="Ensembl"/>
        </authorList>
    </citation>
    <scope>IDENTIFICATION</scope>
</reference>
<evidence type="ECO:0000259" key="4">
    <source>
        <dbReference type="PROSITE" id="PS50097"/>
    </source>
</evidence>
<dbReference type="Gene3D" id="3.30.710.10">
    <property type="entry name" value="Potassium Channel Kv1.1, Chain A"/>
    <property type="match status" value="1"/>
</dbReference>
<protein>
    <submittedName>
        <fullName evidence="5">Influenza virus NS1A binding protein a</fullName>
    </submittedName>
</protein>
<dbReference type="InterPro" id="IPR011043">
    <property type="entry name" value="Gal_Oxase/kelch_b-propeller"/>
</dbReference>
<proteinExistence type="predicted"/>
<dbReference type="Pfam" id="PF00651">
    <property type="entry name" value="BTB"/>
    <property type="match status" value="1"/>
</dbReference>
<dbReference type="InterPro" id="IPR017096">
    <property type="entry name" value="BTB-kelch_protein"/>
</dbReference>
<dbReference type="PANTHER" id="PTHR45632:SF26">
    <property type="entry name" value="BTB DOMAIN-CONTAINING PROTEIN"/>
    <property type="match status" value="1"/>
</dbReference>
<gene>
    <name evidence="5" type="primary">IVNS1ABP</name>
    <name evidence="5" type="synonym">ivns1abpa</name>
</gene>
<dbReference type="PRINTS" id="PR00501">
    <property type="entry name" value="KELCHREPEAT"/>
</dbReference>
<dbReference type="InterPro" id="IPR015915">
    <property type="entry name" value="Kelch-typ_b-propeller"/>
</dbReference>
<dbReference type="SMART" id="SM00875">
    <property type="entry name" value="BACK"/>
    <property type="match status" value="1"/>
</dbReference>
<dbReference type="Proteomes" id="UP000472265">
    <property type="component" value="Chromosome 11"/>
</dbReference>
<dbReference type="AlphaFoldDB" id="A0A671W7H2"/>
<dbReference type="Pfam" id="PF07707">
    <property type="entry name" value="BACK"/>
    <property type="match status" value="1"/>
</dbReference>
<feature type="domain" description="BTB" evidence="4">
    <location>
        <begin position="32"/>
        <end position="99"/>
    </location>
</feature>
<keyword evidence="6" id="KW-1185">Reference proteome</keyword>
<dbReference type="CDD" id="cd18502">
    <property type="entry name" value="BACK_NS1BP_IVNS1ABP"/>
    <property type="match status" value="1"/>
</dbReference>
<feature type="compositionally biased region" description="Low complexity" evidence="3">
    <location>
        <begin position="265"/>
        <end position="281"/>
    </location>
</feature>
<dbReference type="InterPro" id="IPR000210">
    <property type="entry name" value="BTB/POZ_dom"/>
</dbReference>
<evidence type="ECO:0000313" key="6">
    <source>
        <dbReference type="Proteomes" id="UP000472265"/>
    </source>
</evidence>
<evidence type="ECO:0000256" key="1">
    <source>
        <dbReference type="ARBA" id="ARBA00022441"/>
    </source>
</evidence>
<dbReference type="Pfam" id="PF24681">
    <property type="entry name" value="Kelch_KLHDC2_KLHL20_DRC7"/>
    <property type="match status" value="1"/>
</dbReference>
<feature type="region of interest" description="Disordered" evidence="3">
    <location>
        <begin position="263"/>
        <end position="288"/>
    </location>
</feature>
<dbReference type="InterPro" id="IPR011333">
    <property type="entry name" value="SKP1/BTB/POZ_sf"/>
</dbReference>